<dbReference type="GO" id="GO:0016491">
    <property type="term" value="F:oxidoreductase activity"/>
    <property type="evidence" value="ECO:0007669"/>
    <property type="project" value="UniProtKB-KW"/>
</dbReference>
<comment type="caution">
    <text evidence="6">The sequence shown here is derived from an EMBL/GenBank/DDBJ whole genome shotgun (WGS) entry which is preliminary data.</text>
</comment>
<reference evidence="6" key="2">
    <citation type="submission" date="2020-09" db="EMBL/GenBank/DDBJ databases">
        <authorList>
            <person name="Sun Q."/>
            <person name="Zhou Y."/>
        </authorList>
    </citation>
    <scope>NUCLEOTIDE SEQUENCE</scope>
    <source>
        <strain evidence="6">CGMCC 1.12214</strain>
    </source>
</reference>
<evidence type="ECO:0000313" key="7">
    <source>
        <dbReference type="Proteomes" id="UP000603912"/>
    </source>
</evidence>
<sequence length="536" mass="55105">MVRRLSTVIPGLVPGIHALDSRVDGRGKPGHDGENQPIERECSGATLSAAARETIPPQALARSRSALMSRVEPASGVTFDAYAPVLIVGAGAAGLCAALAATEAGADVVVLERDPLPRGSTALSAGLIPAPGTRFQRQHGIEDSAEVFAADIQRKNGHEADPAYVAAVAEAAAPAIEWLADRYALPFSLVHDFDYPGHSARRMHGLPSRSGAELVDRLREAAEGAGVPILADATVTTLFADPDGAVRGVALERPNGTTERIGCEMLVLACNGYGGNPELVRRHIPEMDGALYFGHPGNRGDAVLWGEALGAELRCLGGYQGHGSVAHPHGILISWAVIMEGGLQVDAAGRRFSDESHGYSEQAATVLRDAGGVAYDVFDERIAAVARQFEDFRQAEAAGAVLAADTIEELAAMAKLPAAVLAAQLDEVERLKASGGADAFGRSFAGSRPLRPPFRAVRVTGALFHTQGGLAVDASARVLRRDGGALPNLFAAGGAAAGVSGSTAAGYLSGNGLLTAVTLGRIAGAAAGRLALGTCG</sequence>
<dbReference type="PANTHER" id="PTHR43400">
    <property type="entry name" value="FUMARATE REDUCTASE"/>
    <property type="match status" value="1"/>
</dbReference>
<dbReference type="InterPro" id="IPR027477">
    <property type="entry name" value="Succ_DH/fumarate_Rdtase_cat_sf"/>
</dbReference>
<keyword evidence="7" id="KW-1185">Reference proteome</keyword>
<dbReference type="Gene3D" id="3.50.50.60">
    <property type="entry name" value="FAD/NAD(P)-binding domain"/>
    <property type="match status" value="1"/>
</dbReference>
<dbReference type="InterPro" id="IPR003953">
    <property type="entry name" value="FAD-dep_OxRdtase_2_FAD-bd"/>
</dbReference>
<organism evidence="6 7">
    <name type="scientific">Alsobacter metallidurans</name>
    <dbReference type="NCBI Taxonomy" id="340221"/>
    <lineage>
        <taxon>Bacteria</taxon>
        <taxon>Pseudomonadati</taxon>
        <taxon>Pseudomonadota</taxon>
        <taxon>Alphaproteobacteria</taxon>
        <taxon>Hyphomicrobiales</taxon>
        <taxon>Alsobacteraceae</taxon>
        <taxon>Alsobacter</taxon>
    </lineage>
</organism>
<evidence type="ECO:0000256" key="4">
    <source>
        <dbReference type="ARBA" id="ARBA00023002"/>
    </source>
</evidence>
<dbReference type="SUPFAM" id="SSF56425">
    <property type="entry name" value="Succinate dehydrogenase/fumarate reductase flavoprotein, catalytic domain"/>
    <property type="match status" value="1"/>
</dbReference>
<dbReference type="Gene3D" id="3.90.700.10">
    <property type="entry name" value="Succinate dehydrogenase/fumarate reductase flavoprotein, catalytic domain"/>
    <property type="match status" value="1"/>
</dbReference>
<evidence type="ECO:0000256" key="3">
    <source>
        <dbReference type="ARBA" id="ARBA00022827"/>
    </source>
</evidence>
<dbReference type="PRINTS" id="PR00411">
    <property type="entry name" value="PNDRDTASEI"/>
</dbReference>
<evidence type="ECO:0000259" key="5">
    <source>
        <dbReference type="Pfam" id="PF00890"/>
    </source>
</evidence>
<dbReference type="InterPro" id="IPR036188">
    <property type="entry name" value="FAD/NAD-bd_sf"/>
</dbReference>
<dbReference type="EMBL" id="BMES01000002">
    <property type="protein sequence ID" value="GGH21112.1"/>
    <property type="molecule type" value="Genomic_DNA"/>
</dbReference>
<keyword evidence="2" id="KW-0285">Flavoprotein</keyword>
<reference evidence="6" key="1">
    <citation type="journal article" date="2014" name="Int. J. Syst. Evol. Microbiol.">
        <title>Complete genome sequence of Corynebacterium casei LMG S-19264T (=DSM 44701T), isolated from a smear-ripened cheese.</title>
        <authorList>
            <consortium name="US DOE Joint Genome Institute (JGI-PGF)"/>
            <person name="Walter F."/>
            <person name="Albersmeier A."/>
            <person name="Kalinowski J."/>
            <person name="Ruckert C."/>
        </authorList>
    </citation>
    <scope>NUCLEOTIDE SEQUENCE</scope>
    <source>
        <strain evidence="6">CGMCC 1.12214</strain>
    </source>
</reference>
<protein>
    <submittedName>
        <fullName evidence="6">Fumarate reductase flavoprotein subunit</fullName>
    </submittedName>
</protein>
<dbReference type="PANTHER" id="PTHR43400:SF10">
    <property type="entry name" value="3-OXOSTEROID 1-DEHYDROGENASE"/>
    <property type="match status" value="1"/>
</dbReference>
<dbReference type="SUPFAM" id="SSF51905">
    <property type="entry name" value="FAD/NAD(P)-binding domain"/>
    <property type="match status" value="1"/>
</dbReference>
<keyword evidence="4" id="KW-0560">Oxidoreductase</keyword>
<evidence type="ECO:0000256" key="1">
    <source>
        <dbReference type="ARBA" id="ARBA00001974"/>
    </source>
</evidence>
<accession>A0A917I8G4</accession>
<dbReference type="InterPro" id="IPR050315">
    <property type="entry name" value="FAD-oxidoreductase_2"/>
</dbReference>
<dbReference type="AlphaFoldDB" id="A0A917I8G4"/>
<evidence type="ECO:0000313" key="6">
    <source>
        <dbReference type="EMBL" id="GGH21112.1"/>
    </source>
</evidence>
<evidence type="ECO:0000256" key="2">
    <source>
        <dbReference type="ARBA" id="ARBA00022630"/>
    </source>
</evidence>
<dbReference type="Pfam" id="PF00890">
    <property type="entry name" value="FAD_binding_2"/>
    <property type="match status" value="1"/>
</dbReference>
<name>A0A917I8G4_9HYPH</name>
<feature type="domain" description="FAD-dependent oxidoreductase 2 FAD-binding" evidence="5">
    <location>
        <begin position="85"/>
        <end position="503"/>
    </location>
</feature>
<dbReference type="Proteomes" id="UP000603912">
    <property type="component" value="Unassembled WGS sequence"/>
</dbReference>
<proteinExistence type="predicted"/>
<gene>
    <name evidence="6" type="ORF">GCM10007036_25160</name>
</gene>
<comment type="cofactor">
    <cofactor evidence="1">
        <name>FAD</name>
        <dbReference type="ChEBI" id="CHEBI:57692"/>
    </cofactor>
</comment>
<dbReference type="GO" id="GO:0008202">
    <property type="term" value="P:steroid metabolic process"/>
    <property type="evidence" value="ECO:0007669"/>
    <property type="project" value="UniProtKB-ARBA"/>
</dbReference>
<keyword evidence="3" id="KW-0274">FAD</keyword>